<dbReference type="Proteomes" id="UP000055045">
    <property type="component" value="Unassembled WGS sequence"/>
</dbReference>
<dbReference type="GO" id="GO:0017057">
    <property type="term" value="F:6-phosphogluconolactonase activity"/>
    <property type="evidence" value="ECO:0007669"/>
    <property type="project" value="TreeGrafter"/>
</dbReference>
<protein>
    <submittedName>
        <fullName evidence="3">Uncharacterized protein</fullName>
    </submittedName>
</protein>
<evidence type="ECO:0000313" key="4">
    <source>
        <dbReference type="Proteomes" id="UP000055045"/>
    </source>
</evidence>
<accession>A0A117NT76</accession>
<evidence type="ECO:0000256" key="1">
    <source>
        <dbReference type="ARBA" id="ARBA00005564"/>
    </source>
</evidence>
<feature type="chain" id="PRO_5007152290" evidence="2">
    <location>
        <begin position="18"/>
        <end position="394"/>
    </location>
</feature>
<dbReference type="AlphaFoldDB" id="A0A117NT76"/>
<dbReference type="InterPro" id="IPR011048">
    <property type="entry name" value="Haem_d1_sf"/>
</dbReference>
<comment type="caution">
    <text evidence="3">The sequence shown here is derived from an EMBL/GenBank/DDBJ whole genome shotgun (WGS) entry which is preliminary data.</text>
</comment>
<dbReference type="Pfam" id="PF10282">
    <property type="entry name" value="Lactonase"/>
    <property type="match status" value="1"/>
</dbReference>
<dbReference type="SUPFAM" id="SSF51004">
    <property type="entry name" value="C-terminal (heme d1) domain of cytochrome cd1-nitrite reductase"/>
    <property type="match status" value="1"/>
</dbReference>
<comment type="similarity">
    <text evidence="1">Belongs to the cycloisomerase 2 family.</text>
</comment>
<evidence type="ECO:0000256" key="2">
    <source>
        <dbReference type="SAM" id="SignalP"/>
    </source>
</evidence>
<keyword evidence="4" id="KW-1185">Reference proteome</keyword>
<keyword evidence="2" id="KW-0732">Signal</keyword>
<dbReference type="EMBL" id="LLXE01000002">
    <property type="protein sequence ID" value="KUM66904.1"/>
    <property type="molecule type" value="Genomic_DNA"/>
</dbReference>
<dbReference type="InterPro" id="IPR015943">
    <property type="entry name" value="WD40/YVTN_repeat-like_dom_sf"/>
</dbReference>
<feature type="signal peptide" evidence="2">
    <location>
        <begin position="1"/>
        <end position="17"/>
    </location>
</feature>
<proteinExistence type="inferred from homology"/>
<dbReference type="STRING" id="48697.A0A117NT76"/>
<sequence length="394" mass="41865">MMRPILLSTILFGAASTASKLYAASYSGTVTTLSPQRADGRYELSIVAQTKVCGASPSWLTLDKDNDLMLCLNEGLGAPNGSLTSFRVNSDGSLTMLDVLETVSGPVVSALYTIASQPGRRFVAVAHYSGSAVTAYTLDSASGNLNQTQTFTYELSASGPVPDRQDASHPHGAIVDPTGRFVLVPDLGMDQIHIFKISPSSGLLQPQKPLLVKPGSGPRHAVFWTPKTNVTSPDDTFLYLVSELGNSLTAFKVQYTRNGLTFVKVQEESTYGGEAIPSGSKASGIHISPENDRIVVSNRGDATFGEDGDSFAVFTCITGHGNKAKDLSFVGLFPAYGSFPREFDINGQNGLISVALQNSHEVAVVQWDEQTRSPGKLLATKSLDGEIPAAIWGP</sequence>
<dbReference type="InterPro" id="IPR050282">
    <property type="entry name" value="Cycloisomerase_2"/>
</dbReference>
<name>A0A117NT76_PENFR</name>
<dbReference type="InterPro" id="IPR019405">
    <property type="entry name" value="Lactonase_7-beta_prop"/>
</dbReference>
<dbReference type="PANTHER" id="PTHR30344">
    <property type="entry name" value="6-PHOSPHOGLUCONOLACTONASE-RELATED"/>
    <property type="match status" value="1"/>
</dbReference>
<evidence type="ECO:0000313" key="3">
    <source>
        <dbReference type="EMBL" id="KUM66904.1"/>
    </source>
</evidence>
<organism evidence="3 4">
    <name type="scientific">Penicillium freii</name>
    <dbReference type="NCBI Taxonomy" id="48697"/>
    <lineage>
        <taxon>Eukaryota</taxon>
        <taxon>Fungi</taxon>
        <taxon>Dikarya</taxon>
        <taxon>Ascomycota</taxon>
        <taxon>Pezizomycotina</taxon>
        <taxon>Eurotiomycetes</taxon>
        <taxon>Eurotiomycetidae</taxon>
        <taxon>Eurotiales</taxon>
        <taxon>Aspergillaceae</taxon>
        <taxon>Penicillium</taxon>
    </lineage>
</organism>
<dbReference type="PANTHER" id="PTHR30344:SF1">
    <property type="entry name" value="6-PHOSPHOGLUCONOLACTONASE"/>
    <property type="match status" value="1"/>
</dbReference>
<reference evidence="3 4" key="1">
    <citation type="submission" date="2015-10" db="EMBL/GenBank/DDBJ databases">
        <title>Genome sequencing of Penicillium freii.</title>
        <authorList>
            <person name="Nguyen H.D."/>
            <person name="Visagie C.M."/>
            <person name="Seifert K.A."/>
        </authorList>
    </citation>
    <scope>NUCLEOTIDE SEQUENCE [LARGE SCALE GENOMIC DNA]</scope>
    <source>
        <strain evidence="3 4">DAOM 242723</strain>
    </source>
</reference>
<gene>
    <name evidence="3" type="ORF">ACN42_g192</name>
</gene>
<dbReference type="Gene3D" id="2.130.10.10">
    <property type="entry name" value="YVTN repeat-like/Quinoprotein amine dehydrogenase"/>
    <property type="match status" value="1"/>
</dbReference>